<dbReference type="GO" id="GO:0005886">
    <property type="term" value="C:plasma membrane"/>
    <property type="evidence" value="ECO:0007669"/>
    <property type="project" value="UniProtKB-SubCell"/>
</dbReference>
<dbReference type="Pfam" id="PF06965">
    <property type="entry name" value="Na_H_antiport_1"/>
    <property type="match status" value="1"/>
</dbReference>
<keyword evidence="2 6" id="KW-1003">Cell membrane</keyword>
<dbReference type="NCBIfam" id="NF007112">
    <property type="entry name" value="PRK09561.1"/>
    <property type="match status" value="1"/>
</dbReference>
<keyword evidence="8" id="KW-1185">Reference proteome</keyword>
<evidence type="ECO:0000256" key="2">
    <source>
        <dbReference type="ARBA" id="ARBA00022475"/>
    </source>
</evidence>
<dbReference type="OrthoDB" id="9808135at2"/>
<feature type="transmembrane region" description="Helical" evidence="6">
    <location>
        <begin position="177"/>
        <end position="193"/>
    </location>
</feature>
<organism evidence="7 8">
    <name type="scientific">Kordiimonas lacus</name>
    <dbReference type="NCBI Taxonomy" id="637679"/>
    <lineage>
        <taxon>Bacteria</taxon>
        <taxon>Pseudomonadati</taxon>
        <taxon>Pseudomonadota</taxon>
        <taxon>Alphaproteobacteria</taxon>
        <taxon>Kordiimonadales</taxon>
        <taxon>Kordiimonadaceae</taxon>
        <taxon>Kordiimonas</taxon>
    </lineage>
</organism>
<evidence type="ECO:0000256" key="6">
    <source>
        <dbReference type="HAMAP-Rule" id="MF_01844"/>
    </source>
</evidence>
<dbReference type="NCBIfam" id="TIGR00773">
    <property type="entry name" value="NhaA"/>
    <property type="match status" value="1"/>
</dbReference>
<feature type="transmembrane region" description="Helical" evidence="6">
    <location>
        <begin position="87"/>
        <end position="110"/>
    </location>
</feature>
<evidence type="ECO:0000256" key="5">
    <source>
        <dbReference type="ARBA" id="ARBA00023136"/>
    </source>
</evidence>
<feature type="transmembrane region" description="Helical" evidence="6">
    <location>
        <begin position="122"/>
        <end position="138"/>
    </location>
</feature>
<keyword evidence="6" id="KW-0406">Ion transport</keyword>
<evidence type="ECO:0000256" key="4">
    <source>
        <dbReference type="ARBA" id="ARBA00022989"/>
    </source>
</evidence>
<dbReference type="RefSeq" id="WP_068305429.1">
    <property type="nucleotide sequence ID" value="NZ_FNAK01000002.1"/>
</dbReference>
<feature type="transmembrane region" description="Helical" evidence="6">
    <location>
        <begin position="358"/>
        <end position="375"/>
    </location>
</feature>
<keyword evidence="4 6" id="KW-1133">Transmembrane helix</keyword>
<comment type="similarity">
    <text evidence="6">Belongs to the NhaA Na(+)/H(+) (TC 2.A.33) antiporter family.</text>
</comment>
<dbReference type="HAMAP" id="MF_01844">
    <property type="entry name" value="NhaA"/>
    <property type="match status" value="1"/>
</dbReference>
<dbReference type="NCBIfam" id="NF007111">
    <property type="entry name" value="PRK09560.1"/>
    <property type="match status" value="1"/>
</dbReference>
<keyword evidence="3 6" id="KW-0812">Transmembrane</keyword>
<name>A0A1G6VIF7_9PROT</name>
<keyword evidence="6" id="KW-0739">Sodium transport</keyword>
<sequence>MKLSMSPDALGGLLLIAAAAFAIILDNSSLAPIYDALLKTKGTIALGEYGLSKPILLWINEGLMAIFFLLVGLEIKREVVTGELSSLKSLALPGMAAVGGMVVPALLFWFATGGEAQAMSGWAIPTATDIAFAIGILAMMGSRIPAELKLFLLTLAILDDLGAVVIIAAFYTADLSVISLTLAQAGCVGLFVLNRAGVRNTSAYLFIGALVWIAVLKSGVHATLAGVAVGLAIPATKDDEGHSPLEDLEHNLHAPVALMVLPLFAFANAGVSLAGLSFDSLMAPVSAGILAGLALGKPLGVIAGALVAIYIFRAKLPGKLTMAHVWGAGHLAGIGFTMSLFIGSLAYSSIALQADVRIGVLAASLLSALIGWAVLSRAKPASA</sequence>
<keyword evidence="6" id="KW-0050">Antiport</keyword>
<reference evidence="7 8" key="1">
    <citation type="submission" date="2016-10" db="EMBL/GenBank/DDBJ databases">
        <authorList>
            <person name="de Groot N.N."/>
        </authorList>
    </citation>
    <scope>NUCLEOTIDE SEQUENCE [LARGE SCALE GENOMIC DNA]</scope>
    <source>
        <strain evidence="7 8">CGMCC 1.9109</strain>
    </source>
</reference>
<dbReference type="InterPro" id="IPR023171">
    <property type="entry name" value="Na/H_antiporter_dom_sf"/>
</dbReference>
<comment type="subcellular location">
    <subcellularLocation>
        <location evidence="1">Cell inner membrane</location>
        <topology evidence="1">Multi-pass membrane protein</topology>
    </subcellularLocation>
    <subcellularLocation>
        <location evidence="6">Cell membrane</location>
        <topology evidence="6">Multi-pass membrane protein</topology>
    </subcellularLocation>
</comment>
<dbReference type="AlphaFoldDB" id="A0A1G6VIF7"/>
<dbReference type="PANTHER" id="PTHR30341:SF0">
    <property type="entry name" value="NA(+)_H(+) ANTIPORTER NHAA"/>
    <property type="match status" value="1"/>
</dbReference>
<comment type="function">
    <text evidence="6">Na(+)/H(+) antiporter that extrudes sodium in exchange for external protons.</text>
</comment>
<evidence type="ECO:0000256" key="3">
    <source>
        <dbReference type="ARBA" id="ARBA00022692"/>
    </source>
</evidence>
<evidence type="ECO:0000313" key="8">
    <source>
        <dbReference type="Proteomes" id="UP000183685"/>
    </source>
</evidence>
<dbReference type="Proteomes" id="UP000183685">
    <property type="component" value="Unassembled WGS sequence"/>
</dbReference>
<keyword evidence="6" id="KW-0813">Transport</keyword>
<gene>
    <name evidence="6" type="primary">nhaA</name>
    <name evidence="7" type="ORF">SAMN04488071_0738</name>
</gene>
<dbReference type="Gene3D" id="1.20.1530.10">
    <property type="entry name" value="Na+/H+ antiporter like domain"/>
    <property type="match status" value="1"/>
</dbReference>
<keyword evidence="6" id="KW-0915">Sodium</keyword>
<evidence type="ECO:0000313" key="7">
    <source>
        <dbReference type="EMBL" id="SDD53349.1"/>
    </source>
</evidence>
<feature type="transmembrane region" description="Helical" evidence="6">
    <location>
        <begin position="288"/>
        <end position="312"/>
    </location>
</feature>
<feature type="transmembrane region" description="Helical" evidence="6">
    <location>
        <begin position="324"/>
        <end position="346"/>
    </location>
</feature>
<dbReference type="EMBL" id="FNAK01000002">
    <property type="protein sequence ID" value="SDD53349.1"/>
    <property type="molecule type" value="Genomic_DNA"/>
</dbReference>
<comment type="catalytic activity">
    <reaction evidence="6">
        <text>Na(+)(in) + 2 H(+)(out) = Na(+)(out) + 2 H(+)(in)</text>
        <dbReference type="Rhea" id="RHEA:29251"/>
        <dbReference type="ChEBI" id="CHEBI:15378"/>
        <dbReference type="ChEBI" id="CHEBI:29101"/>
    </reaction>
</comment>
<evidence type="ECO:0000256" key="1">
    <source>
        <dbReference type="ARBA" id="ARBA00004429"/>
    </source>
</evidence>
<dbReference type="GO" id="GO:0015385">
    <property type="term" value="F:sodium:proton antiporter activity"/>
    <property type="evidence" value="ECO:0007669"/>
    <property type="project" value="UniProtKB-UniRule"/>
</dbReference>
<feature type="transmembrane region" description="Helical" evidence="6">
    <location>
        <begin position="253"/>
        <end position="276"/>
    </location>
</feature>
<dbReference type="GO" id="GO:0006885">
    <property type="term" value="P:regulation of pH"/>
    <property type="evidence" value="ECO:0007669"/>
    <property type="project" value="UniProtKB-UniRule"/>
</dbReference>
<feature type="transmembrane region" description="Helical" evidence="6">
    <location>
        <begin position="150"/>
        <end position="171"/>
    </location>
</feature>
<feature type="transmembrane region" description="Helical" evidence="6">
    <location>
        <begin position="55"/>
        <end position="75"/>
    </location>
</feature>
<dbReference type="STRING" id="637679.GCA_001550055_02450"/>
<feature type="transmembrane region" description="Helical" evidence="6">
    <location>
        <begin position="205"/>
        <end position="233"/>
    </location>
</feature>
<accession>A0A1G6VIF7</accession>
<proteinExistence type="inferred from homology"/>
<dbReference type="PANTHER" id="PTHR30341">
    <property type="entry name" value="SODIUM ION/PROTON ANTIPORTER NHAA-RELATED"/>
    <property type="match status" value="1"/>
</dbReference>
<protein>
    <recommendedName>
        <fullName evidence="6">Na(+)/H(+) antiporter NhaA</fullName>
    </recommendedName>
    <alternativeName>
        <fullName evidence="6">Sodium/proton antiporter NhaA</fullName>
    </alternativeName>
</protein>
<keyword evidence="5 6" id="KW-0472">Membrane</keyword>
<dbReference type="InterPro" id="IPR004670">
    <property type="entry name" value="NhaA"/>
</dbReference>